<evidence type="ECO:0000259" key="4">
    <source>
        <dbReference type="PROSITE" id="PS01124"/>
    </source>
</evidence>
<dbReference type="InterPro" id="IPR009057">
    <property type="entry name" value="Homeodomain-like_sf"/>
</dbReference>
<dbReference type="InterPro" id="IPR050908">
    <property type="entry name" value="SmbC-like"/>
</dbReference>
<dbReference type="InterPro" id="IPR018060">
    <property type="entry name" value="HTH_AraC"/>
</dbReference>
<reference evidence="5 6" key="1">
    <citation type="submission" date="2021-02" db="EMBL/GenBank/DDBJ databases">
        <title>Paenibacillus tianjinensis sp. nov.</title>
        <authorList>
            <person name="Liu H."/>
        </authorList>
    </citation>
    <scope>NUCLEOTIDE SEQUENCE [LARGE SCALE GENOMIC DNA]</scope>
    <source>
        <strain evidence="5 6">TB2019</strain>
    </source>
</reference>
<dbReference type="Pfam" id="PF12833">
    <property type="entry name" value="HTH_18"/>
    <property type="match status" value="1"/>
</dbReference>
<dbReference type="SUPFAM" id="SSF55136">
    <property type="entry name" value="Probable bacterial effector-binding domain"/>
    <property type="match status" value="1"/>
</dbReference>
<sequence>MLAEVSNFSKFHFSRIFSAIIHKTPMTYVTERRLEHAVTYLAATNKTMLDISSLCGFTSVSSFNSSFKKRYKTTPSAMRRSMQEHSNIPFISGNNQEELSLSKNYDLNSKNNNNFLRRVWEMNIEVKELPGYQVAFARHIGSYLETYKAWEAIGKWAQENVIPREQYFIGISLDDPSVTDEQFCRYDACITLPEGFSAESGSGIEFKTLSGGQYALYKFYDTIDKLAIAYQSIYGGWLPNSDFEPDDRHALEFCMNDPYADPEGKAKVDLYIPIKRTLP</sequence>
<dbReference type="InterPro" id="IPR018062">
    <property type="entry name" value="HTH_AraC-typ_CS"/>
</dbReference>
<evidence type="ECO:0000256" key="3">
    <source>
        <dbReference type="ARBA" id="ARBA00023163"/>
    </source>
</evidence>
<evidence type="ECO:0000313" key="5">
    <source>
        <dbReference type="EMBL" id="QSF47718.1"/>
    </source>
</evidence>
<keyword evidence="6" id="KW-1185">Reference proteome</keyword>
<dbReference type="InterPro" id="IPR011256">
    <property type="entry name" value="Reg_factor_effector_dom_sf"/>
</dbReference>
<dbReference type="InterPro" id="IPR029442">
    <property type="entry name" value="GyrI-like"/>
</dbReference>
<dbReference type="PANTHER" id="PTHR40055">
    <property type="entry name" value="TRANSCRIPTIONAL REGULATOR YGIV-RELATED"/>
    <property type="match status" value="1"/>
</dbReference>
<dbReference type="PROSITE" id="PS00041">
    <property type="entry name" value="HTH_ARAC_FAMILY_1"/>
    <property type="match status" value="1"/>
</dbReference>
<dbReference type="Gene3D" id="3.20.80.10">
    <property type="entry name" value="Regulatory factor, effector binding domain"/>
    <property type="match status" value="1"/>
</dbReference>
<evidence type="ECO:0000313" key="6">
    <source>
        <dbReference type="Proteomes" id="UP000663452"/>
    </source>
</evidence>
<dbReference type="PANTHER" id="PTHR40055:SF1">
    <property type="entry name" value="TRANSCRIPTIONAL REGULATOR YGIV-RELATED"/>
    <property type="match status" value="1"/>
</dbReference>
<dbReference type="InterPro" id="IPR010499">
    <property type="entry name" value="AraC_E-bd"/>
</dbReference>
<dbReference type="SMART" id="SM00871">
    <property type="entry name" value="AraC_E_bind"/>
    <property type="match status" value="1"/>
</dbReference>
<protein>
    <submittedName>
        <fullName evidence="5">GyrI-like domain-containing protein</fullName>
    </submittedName>
</protein>
<organism evidence="5 6">
    <name type="scientific">Paenibacillus tianjinensis</name>
    <dbReference type="NCBI Taxonomy" id="2810347"/>
    <lineage>
        <taxon>Bacteria</taxon>
        <taxon>Bacillati</taxon>
        <taxon>Bacillota</taxon>
        <taxon>Bacilli</taxon>
        <taxon>Bacillales</taxon>
        <taxon>Paenibacillaceae</taxon>
        <taxon>Paenibacillus</taxon>
    </lineage>
</organism>
<evidence type="ECO:0000256" key="2">
    <source>
        <dbReference type="ARBA" id="ARBA00023125"/>
    </source>
</evidence>
<feature type="domain" description="HTH araC/xylS-type" evidence="4">
    <location>
        <begin position="1"/>
        <end position="81"/>
    </location>
</feature>
<accession>A0ABX7LK50</accession>
<name>A0ABX7LK50_9BACL</name>
<dbReference type="PROSITE" id="PS01124">
    <property type="entry name" value="HTH_ARAC_FAMILY_2"/>
    <property type="match status" value="1"/>
</dbReference>
<keyword evidence="3" id="KW-0804">Transcription</keyword>
<dbReference type="SMART" id="SM00342">
    <property type="entry name" value="HTH_ARAC"/>
    <property type="match status" value="1"/>
</dbReference>
<keyword evidence="1" id="KW-0805">Transcription regulation</keyword>
<dbReference type="Gene3D" id="1.10.10.60">
    <property type="entry name" value="Homeodomain-like"/>
    <property type="match status" value="2"/>
</dbReference>
<dbReference type="SUPFAM" id="SSF46689">
    <property type="entry name" value="Homeodomain-like"/>
    <property type="match status" value="1"/>
</dbReference>
<dbReference type="Proteomes" id="UP000663452">
    <property type="component" value="Chromosome"/>
</dbReference>
<keyword evidence="2" id="KW-0238">DNA-binding</keyword>
<gene>
    <name evidence="5" type="ORF">JRJ22_10390</name>
</gene>
<dbReference type="EMBL" id="CP070969">
    <property type="protein sequence ID" value="QSF47718.1"/>
    <property type="molecule type" value="Genomic_DNA"/>
</dbReference>
<proteinExistence type="predicted"/>
<dbReference type="Pfam" id="PF06445">
    <property type="entry name" value="GyrI-like"/>
    <property type="match status" value="1"/>
</dbReference>
<evidence type="ECO:0000256" key="1">
    <source>
        <dbReference type="ARBA" id="ARBA00023015"/>
    </source>
</evidence>